<dbReference type="AlphaFoldDB" id="A0A6G1HBJ7"/>
<gene>
    <name evidence="1" type="ORF">K402DRAFT_228161</name>
</gene>
<name>A0A6G1HBJ7_9PEZI</name>
<keyword evidence="2" id="KW-1185">Reference proteome</keyword>
<protein>
    <submittedName>
        <fullName evidence="1">Uncharacterized protein</fullName>
    </submittedName>
</protein>
<sequence>MQRIGLCQLPRVWYALCRLDELLAPYWRCLDIGWTSFWYHAGGAVCGSCASCFPVCVRVGRDMGKGERRGLWEAGSIAESIRRTERKS</sequence>
<reference evidence="1" key="1">
    <citation type="journal article" date="2020" name="Stud. Mycol.">
        <title>101 Dothideomycetes genomes: a test case for predicting lifestyles and emergence of pathogens.</title>
        <authorList>
            <person name="Haridas S."/>
            <person name="Albert R."/>
            <person name="Binder M."/>
            <person name="Bloem J."/>
            <person name="Labutti K."/>
            <person name="Salamov A."/>
            <person name="Andreopoulos B."/>
            <person name="Baker S."/>
            <person name="Barry K."/>
            <person name="Bills G."/>
            <person name="Bluhm B."/>
            <person name="Cannon C."/>
            <person name="Castanera R."/>
            <person name="Culley D."/>
            <person name="Daum C."/>
            <person name="Ezra D."/>
            <person name="Gonzalez J."/>
            <person name="Henrissat B."/>
            <person name="Kuo A."/>
            <person name="Liang C."/>
            <person name="Lipzen A."/>
            <person name="Lutzoni F."/>
            <person name="Magnuson J."/>
            <person name="Mondo S."/>
            <person name="Nolan M."/>
            <person name="Ohm R."/>
            <person name="Pangilinan J."/>
            <person name="Park H.-J."/>
            <person name="Ramirez L."/>
            <person name="Alfaro M."/>
            <person name="Sun H."/>
            <person name="Tritt A."/>
            <person name="Yoshinaga Y."/>
            <person name="Zwiers L.-H."/>
            <person name="Turgeon B."/>
            <person name="Goodwin S."/>
            <person name="Spatafora J."/>
            <person name="Crous P."/>
            <person name="Grigoriev I."/>
        </authorList>
    </citation>
    <scope>NUCLEOTIDE SEQUENCE</scope>
    <source>
        <strain evidence="1">CBS 113979</strain>
    </source>
</reference>
<organism evidence="1 2">
    <name type="scientific">Aulographum hederae CBS 113979</name>
    <dbReference type="NCBI Taxonomy" id="1176131"/>
    <lineage>
        <taxon>Eukaryota</taxon>
        <taxon>Fungi</taxon>
        <taxon>Dikarya</taxon>
        <taxon>Ascomycota</taxon>
        <taxon>Pezizomycotina</taxon>
        <taxon>Dothideomycetes</taxon>
        <taxon>Pleosporomycetidae</taxon>
        <taxon>Aulographales</taxon>
        <taxon>Aulographaceae</taxon>
    </lineage>
</organism>
<dbReference type="EMBL" id="ML977142">
    <property type="protein sequence ID" value="KAF1990389.1"/>
    <property type="molecule type" value="Genomic_DNA"/>
</dbReference>
<evidence type="ECO:0000313" key="1">
    <source>
        <dbReference type="EMBL" id="KAF1990389.1"/>
    </source>
</evidence>
<evidence type="ECO:0000313" key="2">
    <source>
        <dbReference type="Proteomes" id="UP000800041"/>
    </source>
</evidence>
<proteinExistence type="predicted"/>
<dbReference type="Proteomes" id="UP000800041">
    <property type="component" value="Unassembled WGS sequence"/>
</dbReference>
<accession>A0A6G1HBJ7</accession>